<dbReference type="Gene3D" id="1.50.10.10">
    <property type="match status" value="1"/>
</dbReference>
<dbReference type="PANTHER" id="PTHR41814:SF1">
    <property type="entry name" value="CELLULASE"/>
    <property type="match status" value="1"/>
</dbReference>
<keyword evidence="1" id="KW-0378">Hydrolase</keyword>
<gene>
    <name evidence="2" type="ORF">BJ322DRAFT_1088010</name>
</gene>
<dbReference type="Pfam" id="PF07470">
    <property type="entry name" value="Glyco_hydro_88"/>
    <property type="match status" value="1"/>
</dbReference>
<evidence type="ECO:0000256" key="1">
    <source>
        <dbReference type="ARBA" id="ARBA00022801"/>
    </source>
</evidence>
<accession>A0A9P6H4U7</accession>
<evidence type="ECO:0000313" key="3">
    <source>
        <dbReference type="Proteomes" id="UP000736335"/>
    </source>
</evidence>
<dbReference type="GO" id="GO:0016798">
    <property type="term" value="F:hydrolase activity, acting on glycosyl bonds"/>
    <property type="evidence" value="ECO:0007669"/>
    <property type="project" value="UniProtKB-KW"/>
</dbReference>
<dbReference type="SUPFAM" id="SSF48208">
    <property type="entry name" value="Six-hairpin glycosidases"/>
    <property type="match status" value="1"/>
</dbReference>
<name>A0A9P6H4U7_9AGAM</name>
<dbReference type="InterPro" id="IPR008928">
    <property type="entry name" value="6-hairpin_glycosidase_sf"/>
</dbReference>
<dbReference type="GO" id="GO:0005975">
    <property type="term" value="P:carbohydrate metabolic process"/>
    <property type="evidence" value="ECO:0007669"/>
    <property type="project" value="InterPro"/>
</dbReference>
<dbReference type="AlphaFoldDB" id="A0A9P6H4U7"/>
<dbReference type="InterPro" id="IPR010905">
    <property type="entry name" value="Glyco_hydro_88"/>
</dbReference>
<dbReference type="Proteomes" id="UP000736335">
    <property type="component" value="Unassembled WGS sequence"/>
</dbReference>
<keyword evidence="3" id="KW-1185">Reference proteome</keyword>
<protein>
    <submittedName>
        <fullName evidence="2">Six-hairpin glycosidase</fullName>
    </submittedName>
</protein>
<reference evidence="2" key="2">
    <citation type="submission" date="2020-11" db="EMBL/GenBank/DDBJ databases">
        <authorList>
            <consortium name="DOE Joint Genome Institute"/>
            <person name="Kuo A."/>
            <person name="Miyauchi S."/>
            <person name="Kiss E."/>
            <person name="Drula E."/>
            <person name="Kohler A."/>
            <person name="Sanchez-Garcia M."/>
            <person name="Andreopoulos B."/>
            <person name="Barry K.W."/>
            <person name="Bonito G."/>
            <person name="Buee M."/>
            <person name="Carver A."/>
            <person name="Chen C."/>
            <person name="Cichocki N."/>
            <person name="Clum A."/>
            <person name="Culley D."/>
            <person name="Crous P.W."/>
            <person name="Fauchery L."/>
            <person name="Girlanda M."/>
            <person name="Hayes R."/>
            <person name="Keri Z."/>
            <person name="Labutti K."/>
            <person name="Lipzen A."/>
            <person name="Lombard V."/>
            <person name="Magnuson J."/>
            <person name="Maillard F."/>
            <person name="Morin E."/>
            <person name="Murat C."/>
            <person name="Nolan M."/>
            <person name="Ohm R."/>
            <person name="Pangilinan J."/>
            <person name="Pereira M."/>
            <person name="Perotto S."/>
            <person name="Peter M."/>
            <person name="Riley R."/>
            <person name="Sitrit Y."/>
            <person name="Stielow B."/>
            <person name="Szollosi G."/>
            <person name="Zifcakova L."/>
            <person name="Stursova M."/>
            <person name="Spatafora J.W."/>
            <person name="Tedersoo L."/>
            <person name="Vaario L.-M."/>
            <person name="Yamada A."/>
            <person name="Yan M."/>
            <person name="Wang P."/>
            <person name="Xu J."/>
            <person name="Bruns T."/>
            <person name="Baldrian P."/>
            <person name="Vilgalys R."/>
            <person name="Henrissat B."/>
            <person name="Grigoriev I.V."/>
            <person name="Hibbett D."/>
            <person name="Nagy L.G."/>
            <person name="Martin F.M."/>
        </authorList>
    </citation>
    <scope>NUCLEOTIDE SEQUENCE</scope>
    <source>
        <strain evidence="2">UH-Tt-Lm1</strain>
    </source>
</reference>
<dbReference type="OrthoDB" id="4138492at2759"/>
<dbReference type="EMBL" id="WIUZ02000019">
    <property type="protein sequence ID" value="KAF9779538.1"/>
    <property type="molecule type" value="Genomic_DNA"/>
</dbReference>
<dbReference type="InterPro" id="IPR012341">
    <property type="entry name" value="6hp_glycosidase-like_sf"/>
</dbReference>
<dbReference type="PANTHER" id="PTHR41814">
    <property type="entry name" value="EXPRESSED PROTEIN"/>
    <property type="match status" value="1"/>
</dbReference>
<sequence>MRKAFLVFSLLANVGERLTSRSTTQKYICTLKSGPAPPLAISLINGAILSEVRANAIAISQFSWEIGTVTEALLEYSWPQLSVFNAAASIPPARDLFTSDYPTDVVNIATTVVQNKPNDSLPLVPDSAVGDPASIGPAVLLANWTRNDTSDTRFSIDAGSQLNYLLNQAPRTSDGAISHRSDQVQLWSDFVYMAPPFIAYFGAYEQGDANMTYLLQAAYDQCRLYRQYLQDNSTKLWKHIELGSYQDNNLWATGNGWAAAGMLRVRQTISLSNVSSSFVNQQTDLLNWVEEIVKASWTHQTSDGALRNVINDSGSFKDSSSTALIASATFRLAVLKGDNTTYISSANAAYDYVSSNIDSGGWLRNTVDPLTFYSLSDPNTPSPEGQSFVLLLESARRDFQDWVDTNATLPSGGMAVNSLVSQGS</sequence>
<keyword evidence="2" id="KW-0326">Glycosidase</keyword>
<reference evidence="2" key="1">
    <citation type="journal article" date="2020" name="Nat. Commun.">
        <title>Large-scale genome sequencing of mycorrhizal fungi provides insights into the early evolution of symbiotic traits.</title>
        <authorList>
            <person name="Miyauchi S."/>
            <person name="Kiss E."/>
            <person name="Kuo A."/>
            <person name="Drula E."/>
            <person name="Kohler A."/>
            <person name="Sanchez-Garcia M."/>
            <person name="Morin E."/>
            <person name="Andreopoulos B."/>
            <person name="Barry K.W."/>
            <person name="Bonito G."/>
            <person name="Buee M."/>
            <person name="Carver A."/>
            <person name="Chen C."/>
            <person name="Cichocki N."/>
            <person name="Clum A."/>
            <person name="Culley D."/>
            <person name="Crous P.W."/>
            <person name="Fauchery L."/>
            <person name="Girlanda M."/>
            <person name="Hayes R.D."/>
            <person name="Keri Z."/>
            <person name="LaButti K."/>
            <person name="Lipzen A."/>
            <person name="Lombard V."/>
            <person name="Magnuson J."/>
            <person name="Maillard F."/>
            <person name="Murat C."/>
            <person name="Nolan M."/>
            <person name="Ohm R.A."/>
            <person name="Pangilinan J."/>
            <person name="Pereira M.F."/>
            <person name="Perotto S."/>
            <person name="Peter M."/>
            <person name="Pfister S."/>
            <person name="Riley R."/>
            <person name="Sitrit Y."/>
            <person name="Stielow J.B."/>
            <person name="Szollosi G."/>
            <person name="Zifcakova L."/>
            <person name="Stursova M."/>
            <person name="Spatafora J.W."/>
            <person name="Tedersoo L."/>
            <person name="Vaario L.M."/>
            <person name="Yamada A."/>
            <person name="Yan M."/>
            <person name="Wang P."/>
            <person name="Xu J."/>
            <person name="Bruns T."/>
            <person name="Baldrian P."/>
            <person name="Vilgalys R."/>
            <person name="Dunand C."/>
            <person name="Henrissat B."/>
            <person name="Grigoriev I.V."/>
            <person name="Hibbett D."/>
            <person name="Nagy L.G."/>
            <person name="Martin F.M."/>
        </authorList>
    </citation>
    <scope>NUCLEOTIDE SEQUENCE</scope>
    <source>
        <strain evidence="2">UH-Tt-Lm1</strain>
    </source>
</reference>
<organism evidence="2 3">
    <name type="scientific">Thelephora terrestris</name>
    <dbReference type="NCBI Taxonomy" id="56493"/>
    <lineage>
        <taxon>Eukaryota</taxon>
        <taxon>Fungi</taxon>
        <taxon>Dikarya</taxon>
        <taxon>Basidiomycota</taxon>
        <taxon>Agaricomycotina</taxon>
        <taxon>Agaricomycetes</taxon>
        <taxon>Thelephorales</taxon>
        <taxon>Thelephoraceae</taxon>
        <taxon>Thelephora</taxon>
    </lineage>
</organism>
<comment type="caution">
    <text evidence="2">The sequence shown here is derived from an EMBL/GenBank/DDBJ whole genome shotgun (WGS) entry which is preliminary data.</text>
</comment>
<evidence type="ECO:0000313" key="2">
    <source>
        <dbReference type="EMBL" id="KAF9779538.1"/>
    </source>
</evidence>
<proteinExistence type="predicted"/>